<feature type="binding site" evidence="5">
    <location>
        <position position="52"/>
    </location>
    <ligand>
        <name>Ca(2+)</name>
        <dbReference type="ChEBI" id="CHEBI:29108"/>
    </ligand>
</feature>
<dbReference type="GO" id="GO:0004623">
    <property type="term" value="F:phospholipase A2 activity"/>
    <property type="evidence" value="ECO:0007669"/>
    <property type="project" value="InterPro"/>
</dbReference>
<evidence type="ECO:0000259" key="9">
    <source>
        <dbReference type="SMART" id="SM00085"/>
    </source>
</evidence>
<comment type="cofactor">
    <cofactor evidence="5">
        <name>Ca(2+)</name>
        <dbReference type="ChEBI" id="CHEBI:29108"/>
    </cofactor>
    <text evidence="5">Binds 1 Ca(2+) ion per subunit.</text>
</comment>
<dbReference type="Gene3D" id="1.20.90.10">
    <property type="entry name" value="Phospholipase A2 domain"/>
    <property type="match status" value="1"/>
</dbReference>
<dbReference type="HOGENOM" id="CLU_090683_1_1_1"/>
<dbReference type="PROSITE" id="PS00118">
    <property type="entry name" value="PA2_HIS"/>
    <property type="match status" value="1"/>
</dbReference>
<dbReference type="PANTHER" id="PTHR11716:SF107">
    <property type="entry name" value="PHOSPHOLIPASE A2"/>
    <property type="match status" value="1"/>
</dbReference>
<dbReference type="GeneID" id="6757527"/>
<dbReference type="CDD" id="cd00125">
    <property type="entry name" value="PLA2c"/>
    <property type="match status" value="1"/>
</dbReference>
<dbReference type="OMA" id="TDEIDWC"/>
<dbReference type="Proteomes" id="UP000009022">
    <property type="component" value="Unassembled WGS sequence"/>
</dbReference>
<name>B3S7T3_TRIAD</name>
<evidence type="ECO:0000256" key="5">
    <source>
        <dbReference type="PIRSR" id="PIRSR601211-2"/>
    </source>
</evidence>
<dbReference type="Pfam" id="PF00068">
    <property type="entry name" value="Phospholip_A2_1"/>
    <property type="match status" value="1"/>
</dbReference>
<dbReference type="PANTHER" id="PTHR11716">
    <property type="entry name" value="PHOSPHOLIPASE A2 FAMILY MEMBER"/>
    <property type="match status" value="1"/>
</dbReference>
<dbReference type="RefSeq" id="XP_002116314.1">
    <property type="nucleotide sequence ID" value="XM_002116278.1"/>
</dbReference>
<dbReference type="GO" id="GO:0006644">
    <property type="term" value="P:phospholipid metabolic process"/>
    <property type="evidence" value="ECO:0007669"/>
    <property type="project" value="InterPro"/>
</dbReference>
<feature type="binding site" evidence="5">
    <location>
        <position position="50"/>
    </location>
    <ligand>
        <name>Ca(2+)</name>
        <dbReference type="ChEBI" id="CHEBI:29108"/>
    </ligand>
</feature>
<dbReference type="InterPro" id="IPR001211">
    <property type="entry name" value="PLA2"/>
</dbReference>
<dbReference type="OrthoDB" id="5841574at2759"/>
<dbReference type="EMBL" id="DS985254">
    <property type="protein sequence ID" value="EDV21347.1"/>
    <property type="molecule type" value="Genomic_DNA"/>
</dbReference>
<feature type="domain" description="Phospholipase A2-like central" evidence="9">
    <location>
        <begin position="23"/>
        <end position="144"/>
    </location>
</feature>
<accession>B3S7T3</accession>
<dbReference type="GO" id="GO:0050482">
    <property type="term" value="P:arachidonate secretion"/>
    <property type="evidence" value="ECO:0007669"/>
    <property type="project" value="InterPro"/>
</dbReference>
<dbReference type="STRING" id="10228.B3S7T3"/>
<feature type="binding site" evidence="5">
    <location>
        <position position="72"/>
    </location>
    <ligand>
        <name>Ca(2+)</name>
        <dbReference type="ChEBI" id="CHEBI:29108"/>
    </ligand>
</feature>
<protein>
    <recommendedName>
        <fullName evidence="9">Phospholipase A2-like central domain-containing protein</fullName>
    </recommendedName>
</protein>
<evidence type="ECO:0000313" key="10">
    <source>
        <dbReference type="EMBL" id="EDV21347.1"/>
    </source>
</evidence>
<dbReference type="InterPro" id="IPR016090">
    <property type="entry name" value="PLA2-like_dom"/>
</dbReference>
<keyword evidence="5" id="KW-0106">Calcium</keyword>
<keyword evidence="3 6" id="KW-1015">Disulfide bond</keyword>
<gene>
    <name evidence="10" type="ORF">TRIADDRAFT_60284</name>
</gene>
<dbReference type="InterPro" id="IPR033113">
    <property type="entry name" value="PLA2_histidine"/>
</dbReference>
<feature type="active site" evidence="4">
    <location>
        <position position="118"/>
    </location>
</feature>
<keyword evidence="11" id="KW-1185">Reference proteome</keyword>
<dbReference type="KEGG" id="tad:TRIADDRAFT_60284"/>
<feature type="chain" id="PRO_5002797283" description="Phospholipase A2-like central domain-containing protein" evidence="8">
    <location>
        <begin position="18"/>
        <end position="144"/>
    </location>
</feature>
<keyword evidence="8" id="KW-0732">Signal</keyword>
<organism evidence="10 11">
    <name type="scientific">Trichoplax adhaerens</name>
    <name type="common">Trichoplax reptans</name>
    <dbReference type="NCBI Taxonomy" id="10228"/>
    <lineage>
        <taxon>Eukaryota</taxon>
        <taxon>Metazoa</taxon>
        <taxon>Placozoa</taxon>
        <taxon>Uniplacotomia</taxon>
        <taxon>Trichoplacea</taxon>
        <taxon>Trichoplacidae</taxon>
        <taxon>Trichoplax</taxon>
    </lineage>
</organism>
<dbReference type="eggNOG" id="KOG4087">
    <property type="taxonomic scope" value="Eukaryota"/>
</dbReference>
<comment type="subcellular location">
    <subcellularLocation>
        <location evidence="1">Secreted</location>
    </subcellularLocation>
</comment>
<evidence type="ECO:0000256" key="1">
    <source>
        <dbReference type="ARBA" id="ARBA00004613"/>
    </source>
</evidence>
<evidence type="ECO:0000256" key="4">
    <source>
        <dbReference type="PIRSR" id="PIRSR601211-1"/>
    </source>
</evidence>
<dbReference type="SUPFAM" id="SSF48619">
    <property type="entry name" value="Phospholipase A2, PLA2"/>
    <property type="match status" value="1"/>
</dbReference>
<evidence type="ECO:0000256" key="2">
    <source>
        <dbReference type="ARBA" id="ARBA00022525"/>
    </source>
</evidence>
<dbReference type="CTD" id="6757527"/>
<feature type="disulfide bond" evidence="6">
    <location>
        <begin position="74"/>
        <end position="117"/>
    </location>
</feature>
<evidence type="ECO:0000256" key="3">
    <source>
        <dbReference type="ARBA" id="ARBA00023157"/>
    </source>
</evidence>
<dbReference type="InterPro" id="IPR036444">
    <property type="entry name" value="PLipase_A2_dom_sf"/>
</dbReference>
<evidence type="ECO:0000256" key="7">
    <source>
        <dbReference type="RuleBase" id="RU003654"/>
    </source>
</evidence>
<feature type="disulfide bond" evidence="6">
    <location>
        <begin position="103"/>
        <end position="115"/>
    </location>
</feature>
<evidence type="ECO:0000256" key="8">
    <source>
        <dbReference type="SAM" id="SignalP"/>
    </source>
</evidence>
<dbReference type="GO" id="GO:0005576">
    <property type="term" value="C:extracellular region"/>
    <property type="evidence" value="ECO:0007669"/>
    <property type="project" value="UniProtKB-SubCell"/>
</dbReference>
<feature type="active site" evidence="4">
    <location>
        <position position="71"/>
    </location>
</feature>
<dbReference type="PhylomeDB" id="B3S7T3"/>
<dbReference type="SMART" id="SM00085">
    <property type="entry name" value="PA2c"/>
    <property type="match status" value="1"/>
</dbReference>
<dbReference type="InParanoid" id="B3S7T3"/>
<evidence type="ECO:0000313" key="11">
    <source>
        <dbReference type="Proteomes" id="UP000009022"/>
    </source>
</evidence>
<feature type="disulfide bond" evidence="6">
    <location>
        <begin position="67"/>
        <end position="124"/>
    </location>
</feature>
<keyword evidence="2" id="KW-0964">Secreted</keyword>
<proteinExistence type="inferred from homology"/>
<feature type="disulfide bond" evidence="6">
    <location>
        <begin position="49"/>
        <end position="68"/>
    </location>
</feature>
<dbReference type="GO" id="GO:0005509">
    <property type="term" value="F:calcium ion binding"/>
    <property type="evidence" value="ECO:0007669"/>
    <property type="project" value="InterPro"/>
</dbReference>
<feature type="signal peptide" evidence="8">
    <location>
        <begin position="1"/>
        <end position="17"/>
    </location>
</feature>
<sequence length="144" mass="16184">MKILAILITTFVVLSESKRIDKSAFNFGSMLYTFIDRNPIAFIGYGNWCGLGPYGSNPDPVDELDTCCKNHDKCYEKTGCTGSQWAVVNHYSWDQNDNGEIVCKDSVGTCDRANCECDKTATLCFKNTPYNCNHASGIYYYFCK</sequence>
<dbReference type="AlphaFoldDB" id="B3S7T3"/>
<reference evidence="10 11" key="1">
    <citation type="journal article" date="2008" name="Nature">
        <title>The Trichoplax genome and the nature of placozoans.</title>
        <authorList>
            <person name="Srivastava M."/>
            <person name="Begovic E."/>
            <person name="Chapman J."/>
            <person name="Putnam N.H."/>
            <person name="Hellsten U."/>
            <person name="Kawashima T."/>
            <person name="Kuo A."/>
            <person name="Mitros T."/>
            <person name="Salamov A."/>
            <person name="Carpenter M.L."/>
            <person name="Signorovitch A.Y."/>
            <person name="Moreno M.A."/>
            <person name="Kamm K."/>
            <person name="Grimwood J."/>
            <person name="Schmutz J."/>
            <person name="Shapiro H."/>
            <person name="Grigoriev I.V."/>
            <person name="Buss L.W."/>
            <person name="Schierwater B."/>
            <person name="Dellaporta S.L."/>
            <person name="Rokhsar D.S."/>
        </authorList>
    </citation>
    <scope>NUCLEOTIDE SEQUENCE [LARGE SCALE GENOMIC DNA]</scope>
    <source>
        <strain evidence="10 11">Grell-BS-1999</strain>
    </source>
</reference>
<dbReference type="FunCoup" id="B3S7T3">
    <property type="interactions" value="59"/>
</dbReference>
<comment type="similarity">
    <text evidence="7">Belongs to the phospholipase A2 family.</text>
</comment>
<dbReference type="GO" id="GO:0016042">
    <property type="term" value="P:lipid catabolic process"/>
    <property type="evidence" value="ECO:0007669"/>
    <property type="project" value="InterPro"/>
</dbReference>
<keyword evidence="5" id="KW-0479">Metal-binding</keyword>
<evidence type="ECO:0000256" key="6">
    <source>
        <dbReference type="PIRSR" id="PIRSR601211-3"/>
    </source>
</evidence>